<accession>A0A3N0VHJ8</accession>
<evidence type="ECO:0000313" key="3">
    <source>
        <dbReference type="EMBL" id="ROH92185.1"/>
    </source>
</evidence>
<dbReference type="CDD" id="cd20736">
    <property type="entry name" value="PoNe_Nuclease"/>
    <property type="match status" value="1"/>
</dbReference>
<reference evidence="3 4" key="1">
    <citation type="submission" date="2018-10" db="EMBL/GenBank/DDBJ databases">
        <authorList>
            <person name="Chen W.-M."/>
        </authorList>
    </citation>
    <scope>NUCLEOTIDE SEQUENCE [LARGE SCALE GENOMIC DNA]</scope>
    <source>
        <strain evidence="3 4">THS-13</strain>
    </source>
</reference>
<comment type="caution">
    <text evidence="3">The sequence shown here is derived from an EMBL/GenBank/DDBJ whole genome shotgun (WGS) entry which is preliminary data.</text>
</comment>
<organism evidence="3 4">
    <name type="scientific">Stagnimonas aquatica</name>
    <dbReference type="NCBI Taxonomy" id="2689987"/>
    <lineage>
        <taxon>Bacteria</taxon>
        <taxon>Pseudomonadati</taxon>
        <taxon>Pseudomonadota</taxon>
        <taxon>Gammaproteobacteria</taxon>
        <taxon>Nevskiales</taxon>
        <taxon>Nevskiaceae</taxon>
        <taxon>Stagnimonas</taxon>
    </lineage>
</organism>
<dbReference type="Gene3D" id="3.40.1350.10">
    <property type="match status" value="1"/>
</dbReference>
<dbReference type="InterPro" id="IPR011335">
    <property type="entry name" value="Restrct_endonuc-II-like"/>
</dbReference>
<dbReference type="PANTHER" id="PTHR34039">
    <property type="entry name" value="UPF0102 PROTEIN YRAN"/>
    <property type="match status" value="1"/>
</dbReference>
<dbReference type="NCBIfam" id="NF009150">
    <property type="entry name" value="PRK12497.1-3"/>
    <property type="match status" value="1"/>
</dbReference>
<keyword evidence="4" id="KW-1185">Reference proteome</keyword>
<dbReference type="InterPro" id="IPR003509">
    <property type="entry name" value="UPF0102_YraN-like"/>
</dbReference>
<gene>
    <name evidence="3" type="ORF">ED208_06250</name>
</gene>
<dbReference type="SUPFAM" id="SSF52980">
    <property type="entry name" value="Restriction endonuclease-like"/>
    <property type="match status" value="1"/>
</dbReference>
<evidence type="ECO:0000256" key="2">
    <source>
        <dbReference type="HAMAP-Rule" id="MF_00048"/>
    </source>
</evidence>
<dbReference type="AlphaFoldDB" id="A0A3N0VHJ8"/>
<proteinExistence type="inferred from homology"/>
<comment type="similarity">
    <text evidence="1 2">Belongs to the UPF0102 family.</text>
</comment>
<dbReference type="PANTHER" id="PTHR34039:SF1">
    <property type="entry name" value="UPF0102 PROTEIN YRAN"/>
    <property type="match status" value="1"/>
</dbReference>
<dbReference type="InParanoid" id="A0A3N0VHJ8"/>
<evidence type="ECO:0000256" key="1">
    <source>
        <dbReference type="ARBA" id="ARBA00006738"/>
    </source>
</evidence>
<sequence length="119" mass="13553">MAAVRGQDAEREAERYLLSRGLRTLERNWRCPRGELDLVMQDGDTLVVVEVRQRGHAGYGGAAGSVDRRKQRRIAAATLAWLQRHPRQAEAPLRFDVLAYEADGRREWLQAAFSMDDFA</sequence>
<dbReference type="GO" id="GO:0003676">
    <property type="term" value="F:nucleic acid binding"/>
    <property type="evidence" value="ECO:0007669"/>
    <property type="project" value="InterPro"/>
</dbReference>
<dbReference type="InterPro" id="IPR011856">
    <property type="entry name" value="tRNA_endonuc-like_dom_sf"/>
</dbReference>
<dbReference type="EMBL" id="RJVO01000002">
    <property type="protein sequence ID" value="ROH92185.1"/>
    <property type="molecule type" value="Genomic_DNA"/>
</dbReference>
<dbReference type="NCBIfam" id="TIGR00252">
    <property type="entry name" value="YraN family protein"/>
    <property type="match status" value="1"/>
</dbReference>
<dbReference type="Pfam" id="PF02021">
    <property type="entry name" value="UPF0102"/>
    <property type="match status" value="1"/>
</dbReference>
<dbReference type="FunCoup" id="A0A3N0VHJ8">
    <property type="interactions" value="259"/>
</dbReference>
<protein>
    <recommendedName>
        <fullName evidence="2">UPF0102 protein ED208_06250</fullName>
    </recommendedName>
</protein>
<dbReference type="HAMAP" id="MF_00048">
    <property type="entry name" value="UPF0102"/>
    <property type="match status" value="1"/>
</dbReference>
<name>A0A3N0VHJ8_9GAMM</name>
<dbReference type="Proteomes" id="UP000282106">
    <property type="component" value="Unassembled WGS sequence"/>
</dbReference>
<evidence type="ECO:0000313" key="4">
    <source>
        <dbReference type="Proteomes" id="UP000282106"/>
    </source>
</evidence>